<accession>A0A5D0NZ31</accession>
<dbReference type="PANTHER" id="PTHR43798">
    <property type="entry name" value="MONOACYLGLYCEROL LIPASE"/>
    <property type="match status" value="1"/>
</dbReference>
<dbReference type="STRING" id="1220554.GCA_001552135_07529"/>
<dbReference type="PRINTS" id="PR00111">
    <property type="entry name" value="ABHYDROLASE"/>
</dbReference>
<name>A0A5D0NZ31_9ACTN</name>
<dbReference type="InterPro" id="IPR000073">
    <property type="entry name" value="AB_hydrolase_1"/>
</dbReference>
<proteinExistence type="predicted"/>
<dbReference type="SUPFAM" id="SSF53474">
    <property type="entry name" value="alpha/beta-Hydrolases"/>
    <property type="match status" value="1"/>
</dbReference>
<gene>
    <name evidence="2" type="ORF">FXF69_12185</name>
</gene>
<reference evidence="2 3" key="1">
    <citation type="submission" date="2019-08" db="EMBL/GenBank/DDBJ databases">
        <title>Actinomadura sp. nov. CYP1-5 isolated from mountain soil.</title>
        <authorList>
            <person name="Songsumanus A."/>
            <person name="Kuncharoen N."/>
            <person name="Kudo T."/>
            <person name="Yuki M."/>
            <person name="Igarashi Y."/>
            <person name="Tanasupawat S."/>
        </authorList>
    </citation>
    <scope>NUCLEOTIDE SEQUENCE [LARGE SCALE GENOMIC DNA]</scope>
    <source>
        <strain evidence="2 3">JCM 14158</strain>
    </source>
</reference>
<dbReference type="Gene3D" id="3.40.50.1820">
    <property type="entry name" value="alpha/beta hydrolase"/>
    <property type="match status" value="1"/>
</dbReference>
<organism evidence="2 3">
    <name type="scientific">Actinomadura chibensis</name>
    <dbReference type="NCBI Taxonomy" id="392828"/>
    <lineage>
        <taxon>Bacteria</taxon>
        <taxon>Bacillati</taxon>
        <taxon>Actinomycetota</taxon>
        <taxon>Actinomycetes</taxon>
        <taxon>Streptosporangiales</taxon>
        <taxon>Thermomonosporaceae</taxon>
        <taxon>Actinomadura</taxon>
    </lineage>
</organism>
<sequence>MQVRRSYADTPFGQIHFAECGTGTPVLFLHQTPRSWTEYIDVLPLAGRHVRAIAMDTLGFGQSARTSQTFSIELFADGVAALLDALSLERVAVAGHHTGAVIALETAARHPERVEALVLSAMPLVTPERRLLVRDRPPIDHVDPDPDGGHLTELWRRRGAFYEKGEEAHLTRCVIDALGVIDRVEEGHVAVNEYPMEERIPLVSAPVHLICGAGDGYSMPDQERLADLLGAAFRPIDGAGVSLPEQRPDAFADEVVKFVTAR</sequence>
<dbReference type="GO" id="GO:0016787">
    <property type="term" value="F:hydrolase activity"/>
    <property type="evidence" value="ECO:0007669"/>
    <property type="project" value="UniProtKB-KW"/>
</dbReference>
<dbReference type="RefSeq" id="WP_067903624.1">
    <property type="nucleotide sequence ID" value="NZ_VSFG01000001.1"/>
</dbReference>
<dbReference type="EMBL" id="VSFG01000001">
    <property type="protein sequence ID" value="TYB49777.1"/>
    <property type="molecule type" value="Genomic_DNA"/>
</dbReference>
<dbReference type="Pfam" id="PF00561">
    <property type="entry name" value="Abhydrolase_1"/>
    <property type="match status" value="1"/>
</dbReference>
<feature type="domain" description="AB hydrolase-1" evidence="1">
    <location>
        <begin position="25"/>
        <end position="122"/>
    </location>
</feature>
<protein>
    <submittedName>
        <fullName evidence="2">Alpha/beta hydrolase</fullName>
    </submittedName>
</protein>
<keyword evidence="3" id="KW-1185">Reference proteome</keyword>
<evidence type="ECO:0000313" key="3">
    <source>
        <dbReference type="Proteomes" id="UP000323380"/>
    </source>
</evidence>
<evidence type="ECO:0000259" key="1">
    <source>
        <dbReference type="Pfam" id="PF00561"/>
    </source>
</evidence>
<keyword evidence="2" id="KW-0378">Hydrolase</keyword>
<dbReference type="AlphaFoldDB" id="A0A5D0NZ31"/>
<dbReference type="InterPro" id="IPR050266">
    <property type="entry name" value="AB_hydrolase_sf"/>
</dbReference>
<comment type="caution">
    <text evidence="2">The sequence shown here is derived from an EMBL/GenBank/DDBJ whole genome shotgun (WGS) entry which is preliminary data.</text>
</comment>
<dbReference type="InterPro" id="IPR029058">
    <property type="entry name" value="AB_hydrolase_fold"/>
</dbReference>
<dbReference type="Proteomes" id="UP000323380">
    <property type="component" value="Unassembled WGS sequence"/>
</dbReference>
<evidence type="ECO:0000313" key="2">
    <source>
        <dbReference type="EMBL" id="TYB49777.1"/>
    </source>
</evidence>